<dbReference type="Gene3D" id="3.30.530.20">
    <property type="match status" value="1"/>
</dbReference>
<evidence type="ECO:0000313" key="2">
    <source>
        <dbReference type="Proteomes" id="UP001501358"/>
    </source>
</evidence>
<sequence>MRYTDGPGTRCETHIDAAPQTVWKLVADIGTPARTSPELQRVEWLDGADAPALGARFAGHNRNPVIGEWRTVSEIAELDTERVFCWAVLDTEGRFGEPARTADDALATWRFDLEPAGDGTLLRHSVRLGPGPSGLSRAIERMPEKEEELLAGRLAQLHAGMEATLEGIKELAEGTVTGVL</sequence>
<dbReference type="EMBL" id="BAAATA010000037">
    <property type="protein sequence ID" value="GAA2504969.1"/>
    <property type="molecule type" value="Genomic_DNA"/>
</dbReference>
<protein>
    <submittedName>
        <fullName evidence="1">SRPBCC family protein</fullName>
    </submittedName>
</protein>
<gene>
    <name evidence="1" type="ORF">GCM10010406_47040</name>
</gene>
<dbReference type="SUPFAM" id="SSF55961">
    <property type="entry name" value="Bet v1-like"/>
    <property type="match status" value="1"/>
</dbReference>
<dbReference type="InterPro" id="IPR019587">
    <property type="entry name" value="Polyketide_cyclase/dehydratase"/>
</dbReference>
<organism evidence="1 2">
    <name type="scientific">Streptomyces thermolineatus</name>
    <dbReference type="NCBI Taxonomy" id="44033"/>
    <lineage>
        <taxon>Bacteria</taxon>
        <taxon>Bacillati</taxon>
        <taxon>Actinomycetota</taxon>
        <taxon>Actinomycetes</taxon>
        <taxon>Kitasatosporales</taxon>
        <taxon>Streptomycetaceae</taxon>
        <taxon>Streptomyces</taxon>
    </lineage>
</organism>
<keyword evidence="2" id="KW-1185">Reference proteome</keyword>
<evidence type="ECO:0000313" key="1">
    <source>
        <dbReference type="EMBL" id="GAA2504969.1"/>
    </source>
</evidence>
<dbReference type="RefSeq" id="WP_344385306.1">
    <property type="nucleotide sequence ID" value="NZ_BAAATA010000037.1"/>
</dbReference>
<proteinExistence type="predicted"/>
<dbReference type="Proteomes" id="UP001501358">
    <property type="component" value="Unassembled WGS sequence"/>
</dbReference>
<dbReference type="InterPro" id="IPR023393">
    <property type="entry name" value="START-like_dom_sf"/>
</dbReference>
<dbReference type="Pfam" id="PF10604">
    <property type="entry name" value="Polyketide_cyc2"/>
    <property type="match status" value="1"/>
</dbReference>
<dbReference type="CDD" id="cd07812">
    <property type="entry name" value="SRPBCC"/>
    <property type="match status" value="1"/>
</dbReference>
<accession>A0ABP5ZVC1</accession>
<reference evidence="2" key="1">
    <citation type="journal article" date="2019" name="Int. J. Syst. Evol. Microbiol.">
        <title>The Global Catalogue of Microorganisms (GCM) 10K type strain sequencing project: providing services to taxonomists for standard genome sequencing and annotation.</title>
        <authorList>
            <consortium name="The Broad Institute Genomics Platform"/>
            <consortium name="The Broad Institute Genome Sequencing Center for Infectious Disease"/>
            <person name="Wu L."/>
            <person name="Ma J."/>
        </authorList>
    </citation>
    <scope>NUCLEOTIDE SEQUENCE [LARGE SCALE GENOMIC DNA]</scope>
    <source>
        <strain evidence="2">JCM 6307</strain>
    </source>
</reference>
<name>A0ABP5ZVC1_9ACTN</name>
<comment type="caution">
    <text evidence="1">The sequence shown here is derived from an EMBL/GenBank/DDBJ whole genome shotgun (WGS) entry which is preliminary data.</text>
</comment>